<dbReference type="AlphaFoldDB" id="A0A6G3SNT9"/>
<accession>A0A6G3SNT9</accession>
<sequence>MNSQFADPSTTQANPSAQGEAEYDTAVFDIEIEEVETTPSLLKQGCIC</sequence>
<comment type="caution">
    <text evidence="2">The sequence shown here is derived from an EMBL/GenBank/DDBJ whole genome shotgun (WGS) entry which is preliminary data.</text>
</comment>
<dbReference type="Proteomes" id="UP000470951">
    <property type="component" value="Unassembled WGS sequence"/>
</dbReference>
<dbReference type="EMBL" id="JAAGMK010000273">
    <property type="protein sequence ID" value="NEB84581.1"/>
    <property type="molecule type" value="Genomic_DNA"/>
</dbReference>
<gene>
    <name evidence="2" type="ORF">G3I43_10385</name>
    <name evidence="3" type="ORF">G3I58_16280</name>
</gene>
<dbReference type="EMBL" id="JAAGMS010000178">
    <property type="protein sequence ID" value="NEB99520.1"/>
    <property type="molecule type" value="Genomic_DNA"/>
</dbReference>
<evidence type="ECO:0000313" key="2">
    <source>
        <dbReference type="EMBL" id="NEB84581.1"/>
    </source>
</evidence>
<name>A0A6G3SNT9_STRAQ</name>
<organism evidence="2">
    <name type="scientific">Streptomyces anulatus</name>
    <name type="common">Streptomyces chrysomallus</name>
    <dbReference type="NCBI Taxonomy" id="1892"/>
    <lineage>
        <taxon>Bacteria</taxon>
        <taxon>Bacillati</taxon>
        <taxon>Actinomycetota</taxon>
        <taxon>Actinomycetes</taxon>
        <taxon>Kitasatosporales</taxon>
        <taxon>Streptomycetaceae</taxon>
        <taxon>Streptomyces</taxon>
    </lineage>
</organism>
<feature type="compositionally biased region" description="Polar residues" evidence="1">
    <location>
        <begin position="1"/>
        <end position="17"/>
    </location>
</feature>
<protein>
    <submittedName>
        <fullName evidence="2">Uncharacterized protein</fullName>
    </submittedName>
</protein>
<reference evidence="2 4" key="1">
    <citation type="submission" date="2020-01" db="EMBL/GenBank/DDBJ databases">
        <title>Insect and environment-associated Actinomycetes.</title>
        <authorList>
            <person name="Currrie C."/>
            <person name="Chevrette M."/>
            <person name="Carlson C."/>
            <person name="Stubbendieck R."/>
            <person name="Wendt-Pienkowski E."/>
        </authorList>
    </citation>
    <scope>NUCLEOTIDE SEQUENCE</scope>
    <source>
        <strain evidence="2">SID505</strain>
        <strain evidence="3 4">SID7903</strain>
    </source>
</reference>
<evidence type="ECO:0000313" key="4">
    <source>
        <dbReference type="Proteomes" id="UP000470951"/>
    </source>
</evidence>
<evidence type="ECO:0000256" key="1">
    <source>
        <dbReference type="SAM" id="MobiDB-lite"/>
    </source>
</evidence>
<dbReference type="RefSeq" id="WP_164222350.1">
    <property type="nucleotide sequence ID" value="NZ_CBDRIV010000034.1"/>
</dbReference>
<proteinExistence type="predicted"/>
<feature type="region of interest" description="Disordered" evidence="1">
    <location>
        <begin position="1"/>
        <end position="25"/>
    </location>
</feature>
<evidence type="ECO:0000313" key="3">
    <source>
        <dbReference type="EMBL" id="NEB99520.1"/>
    </source>
</evidence>